<dbReference type="PROSITE" id="PS00178">
    <property type="entry name" value="AA_TRNA_LIGASE_I"/>
    <property type="match status" value="1"/>
</dbReference>
<evidence type="ECO:0000256" key="3">
    <source>
        <dbReference type="ARBA" id="ARBA00022598"/>
    </source>
</evidence>
<comment type="subcellular location">
    <subcellularLocation>
        <location evidence="1 11">Cytoplasm</location>
    </subcellularLocation>
</comment>
<dbReference type="EC" id="6.1.1.1" evidence="11"/>
<keyword evidence="8 11" id="KW-0030">Aminoacyl-tRNA synthetase</keyword>
<keyword evidence="2 11" id="KW-0963">Cytoplasm</keyword>
<dbReference type="AlphaFoldDB" id="A0A3A3Z1T6"/>
<dbReference type="FunFam" id="3.40.50.620:FF:000008">
    <property type="entry name" value="Tyrosine--tRNA ligase"/>
    <property type="match status" value="1"/>
</dbReference>
<evidence type="ECO:0000256" key="10">
    <source>
        <dbReference type="ARBA" id="ARBA00060965"/>
    </source>
</evidence>
<dbReference type="Gene3D" id="3.40.50.620">
    <property type="entry name" value="HUPs"/>
    <property type="match status" value="1"/>
</dbReference>
<dbReference type="Pfam" id="PF00579">
    <property type="entry name" value="tRNA-synt_1b"/>
    <property type="match status" value="1"/>
</dbReference>
<evidence type="ECO:0000256" key="1">
    <source>
        <dbReference type="ARBA" id="ARBA00004496"/>
    </source>
</evidence>
<comment type="subunit">
    <text evidence="11">Homodimer.</text>
</comment>
<keyword evidence="4 11" id="KW-0547">Nucleotide-binding</keyword>
<dbReference type="GO" id="GO:0004831">
    <property type="term" value="F:tyrosine-tRNA ligase activity"/>
    <property type="evidence" value="ECO:0007669"/>
    <property type="project" value="UniProtKB-UniRule"/>
</dbReference>
<evidence type="ECO:0000256" key="2">
    <source>
        <dbReference type="ARBA" id="ARBA00022490"/>
    </source>
</evidence>
<feature type="binding site" evidence="11">
    <location>
        <position position="35"/>
    </location>
    <ligand>
        <name>L-tyrosine</name>
        <dbReference type="ChEBI" id="CHEBI:58315"/>
    </ligand>
</feature>
<accession>A0A3A3Z1T6</accession>
<proteinExistence type="inferred from homology"/>
<dbReference type="EMBL" id="QZEZ01000002">
    <property type="protein sequence ID" value="RJK96694.1"/>
    <property type="molecule type" value="Genomic_DNA"/>
</dbReference>
<dbReference type="RefSeq" id="WP_119949410.1">
    <property type="nucleotide sequence ID" value="NZ_QZEZ01000002.1"/>
</dbReference>
<dbReference type="CDD" id="cd00165">
    <property type="entry name" value="S4"/>
    <property type="match status" value="1"/>
</dbReference>
<dbReference type="SUPFAM" id="SSF52374">
    <property type="entry name" value="Nucleotidylyl transferase"/>
    <property type="match status" value="1"/>
</dbReference>
<dbReference type="InterPro" id="IPR002305">
    <property type="entry name" value="aa-tRNA-synth_Ic"/>
</dbReference>
<reference evidence="14 15" key="1">
    <citation type="submission" date="2018-09" db="EMBL/GenBank/DDBJ databases">
        <title>YIM 75000 draft genome.</title>
        <authorList>
            <person name="Tang S."/>
            <person name="Feng Y."/>
        </authorList>
    </citation>
    <scope>NUCLEOTIDE SEQUENCE [LARGE SCALE GENOMIC DNA]</scope>
    <source>
        <strain evidence="14 15">YIM 75000</strain>
    </source>
</reference>
<dbReference type="NCBIfam" id="TIGR00234">
    <property type="entry name" value="tyrS"/>
    <property type="match status" value="1"/>
</dbReference>
<evidence type="ECO:0000313" key="15">
    <source>
        <dbReference type="Proteomes" id="UP000265614"/>
    </source>
</evidence>
<dbReference type="PROSITE" id="PS50889">
    <property type="entry name" value="S4"/>
    <property type="match status" value="1"/>
</dbReference>
<feature type="domain" description="Tyrosine--tRNA ligase SYY-like C-terminal" evidence="13">
    <location>
        <begin position="338"/>
        <end position="413"/>
    </location>
</feature>
<evidence type="ECO:0000256" key="6">
    <source>
        <dbReference type="ARBA" id="ARBA00022884"/>
    </source>
</evidence>
<dbReference type="GO" id="GO:0005829">
    <property type="term" value="C:cytosol"/>
    <property type="evidence" value="ECO:0007669"/>
    <property type="project" value="TreeGrafter"/>
</dbReference>
<evidence type="ECO:0000256" key="5">
    <source>
        <dbReference type="ARBA" id="ARBA00022840"/>
    </source>
</evidence>
<dbReference type="GO" id="GO:0003723">
    <property type="term" value="F:RNA binding"/>
    <property type="evidence" value="ECO:0007669"/>
    <property type="project" value="UniProtKB-KW"/>
</dbReference>
<protein>
    <recommendedName>
        <fullName evidence="11">Tyrosine--tRNA ligase</fullName>
        <ecNumber evidence="11">6.1.1.1</ecNumber>
    </recommendedName>
    <alternativeName>
        <fullName evidence="11">Tyrosyl-tRNA synthetase</fullName>
        <shortName evidence="11">TyrRS</shortName>
    </alternativeName>
</protein>
<feature type="short sequence motif" description="'HIGH' region" evidence="11">
    <location>
        <begin position="40"/>
        <end position="49"/>
    </location>
</feature>
<dbReference type="GO" id="GO:0006437">
    <property type="term" value="P:tyrosyl-tRNA aminoacylation"/>
    <property type="evidence" value="ECO:0007669"/>
    <property type="project" value="UniProtKB-UniRule"/>
</dbReference>
<sequence length="425" mass="46294">MTHILDDLEWRGLVAHSTDLDALRAAMDAGPVTFYVGFDPTAPSLHIGHLVQVLTARRLQEAGHRPLALVGGATGLIGDPKESGERSLNDPQVVRQWVDRLRGQIEPFLRFDGDAAARMVDNLDWTGPMTAIELLRDVGKHFSVNRMLDREAVARRLAGEGISFTEFSYVLLQSNDYLQLHRRHACALQLGGSDQWGNLTAGVDLVRRVTGERVHALATPLLTRADGTKFGKTEGGAVWLDPERTSPYAFYQFWFGTDDRDVSRYLRVFSPRSREELEELERSVQERPAARAAQRALAEDVTTLVHGEGATRRVVAASQALFGRGELAELDPATLGAALESVPTVRVPGPELPPLVDLLAGAGLVDSKSAARRAVKEGGAYVNNRKAADADEAPAREELLHGRYLVLRRGKRQVGAVVVGADGGA</sequence>
<dbReference type="InterPro" id="IPR002307">
    <property type="entry name" value="Tyr-tRNA-ligase"/>
</dbReference>
<evidence type="ECO:0000256" key="12">
    <source>
        <dbReference type="PROSITE-ProRule" id="PRU00182"/>
    </source>
</evidence>
<comment type="catalytic activity">
    <reaction evidence="9 11">
        <text>tRNA(Tyr) + L-tyrosine + ATP = L-tyrosyl-tRNA(Tyr) + AMP + diphosphate + H(+)</text>
        <dbReference type="Rhea" id="RHEA:10220"/>
        <dbReference type="Rhea" id="RHEA-COMP:9706"/>
        <dbReference type="Rhea" id="RHEA-COMP:9707"/>
        <dbReference type="ChEBI" id="CHEBI:15378"/>
        <dbReference type="ChEBI" id="CHEBI:30616"/>
        <dbReference type="ChEBI" id="CHEBI:33019"/>
        <dbReference type="ChEBI" id="CHEBI:58315"/>
        <dbReference type="ChEBI" id="CHEBI:78442"/>
        <dbReference type="ChEBI" id="CHEBI:78536"/>
        <dbReference type="ChEBI" id="CHEBI:456215"/>
        <dbReference type="EC" id="6.1.1.1"/>
    </reaction>
</comment>
<dbReference type="Gene3D" id="3.10.290.10">
    <property type="entry name" value="RNA-binding S4 domain"/>
    <property type="match status" value="1"/>
</dbReference>
<feature type="binding site" evidence="11">
    <location>
        <position position="232"/>
    </location>
    <ligand>
        <name>ATP</name>
        <dbReference type="ChEBI" id="CHEBI:30616"/>
    </ligand>
</feature>
<comment type="caution">
    <text evidence="14">The sequence shown here is derived from an EMBL/GenBank/DDBJ whole genome shotgun (WGS) entry which is preliminary data.</text>
</comment>
<dbReference type="Gene3D" id="1.10.240.10">
    <property type="entry name" value="Tyrosyl-Transfer RNA Synthetase"/>
    <property type="match status" value="1"/>
</dbReference>
<dbReference type="Proteomes" id="UP000265614">
    <property type="component" value="Unassembled WGS sequence"/>
</dbReference>
<dbReference type="PRINTS" id="PR01040">
    <property type="entry name" value="TRNASYNTHTYR"/>
</dbReference>
<evidence type="ECO:0000256" key="11">
    <source>
        <dbReference type="HAMAP-Rule" id="MF_02006"/>
    </source>
</evidence>
<dbReference type="SUPFAM" id="SSF55174">
    <property type="entry name" value="Alpha-L RNA-binding motif"/>
    <property type="match status" value="1"/>
</dbReference>
<evidence type="ECO:0000256" key="4">
    <source>
        <dbReference type="ARBA" id="ARBA00022741"/>
    </source>
</evidence>
<dbReference type="GO" id="GO:0005524">
    <property type="term" value="F:ATP binding"/>
    <property type="evidence" value="ECO:0007669"/>
    <property type="project" value="UniProtKB-UniRule"/>
</dbReference>
<evidence type="ECO:0000256" key="7">
    <source>
        <dbReference type="ARBA" id="ARBA00022917"/>
    </source>
</evidence>
<feature type="short sequence motif" description="'KMSKS' region" evidence="11">
    <location>
        <begin position="229"/>
        <end position="233"/>
    </location>
</feature>
<dbReference type="FunFam" id="3.10.290.10:FF:000014">
    <property type="entry name" value="Tyrosine--tRNA ligase"/>
    <property type="match status" value="1"/>
</dbReference>
<dbReference type="OrthoDB" id="9804243at2"/>
<dbReference type="HAMAP" id="MF_02006">
    <property type="entry name" value="Tyr_tRNA_synth_type1"/>
    <property type="match status" value="1"/>
</dbReference>
<dbReference type="CDD" id="cd00805">
    <property type="entry name" value="TyrRS_core"/>
    <property type="match status" value="1"/>
</dbReference>
<feature type="binding site" evidence="11">
    <location>
        <position position="173"/>
    </location>
    <ligand>
        <name>L-tyrosine</name>
        <dbReference type="ChEBI" id="CHEBI:58315"/>
    </ligand>
</feature>
<dbReference type="InterPro" id="IPR014729">
    <property type="entry name" value="Rossmann-like_a/b/a_fold"/>
</dbReference>
<evidence type="ECO:0000313" key="14">
    <source>
        <dbReference type="EMBL" id="RJK96694.1"/>
    </source>
</evidence>
<dbReference type="GO" id="GO:0042803">
    <property type="term" value="F:protein homodimerization activity"/>
    <property type="evidence" value="ECO:0007669"/>
    <property type="project" value="UniProtKB-ARBA"/>
</dbReference>
<organism evidence="14 15">
    <name type="scientific">Vallicoccus soli</name>
    <dbReference type="NCBI Taxonomy" id="2339232"/>
    <lineage>
        <taxon>Bacteria</taxon>
        <taxon>Bacillati</taxon>
        <taxon>Actinomycetota</taxon>
        <taxon>Actinomycetes</taxon>
        <taxon>Motilibacterales</taxon>
        <taxon>Vallicoccaceae</taxon>
        <taxon>Vallicoccus</taxon>
    </lineage>
</organism>
<keyword evidence="6 12" id="KW-0694">RNA-binding</keyword>
<keyword evidence="7 11" id="KW-0648">Protein biosynthesis</keyword>
<comment type="similarity">
    <text evidence="10 11">Belongs to the class-I aminoacyl-tRNA synthetase family. TyrS type 1 subfamily.</text>
</comment>
<dbReference type="InterPro" id="IPR054608">
    <property type="entry name" value="SYY-like_C"/>
</dbReference>
<evidence type="ECO:0000256" key="8">
    <source>
        <dbReference type="ARBA" id="ARBA00023146"/>
    </source>
</evidence>
<dbReference type="PANTHER" id="PTHR11766">
    <property type="entry name" value="TYROSYL-TRNA SYNTHETASE"/>
    <property type="match status" value="1"/>
</dbReference>
<keyword evidence="15" id="KW-1185">Reference proteome</keyword>
<dbReference type="InterPro" id="IPR001412">
    <property type="entry name" value="aa-tRNA-synth_I_CS"/>
</dbReference>
<dbReference type="InterPro" id="IPR024107">
    <property type="entry name" value="Tyr-tRNA-ligase_bac_1"/>
</dbReference>
<evidence type="ECO:0000256" key="9">
    <source>
        <dbReference type="ARBA" id="ARBA00048248"/>
    </source>
</evidence>
<dbReference type="InterPro" id="IPR024088">
    <property type="entry name" value="Tyr-tRNA-ligase_bac-type"/>
</dbReference>
<evidence type="ECO:0000259" key="13">
    <source>
        <dbReference type="Pfam" id="PF22421"/>
    </source>
</evidence>
<keyword evidence="5 11" id="KW-0067">ATP-binding</keyword>
<comment type="function">
    <text evidence="11">Catalyzes the attachment of tyrosine to tRNA(Tyr) in a two-step reaction: tyrosine is first activated by ATP to form Tyr-AMP and then transferred to the acceptor end of tRNA(Tyr).</text>
</comment>
<name>A0A3A3Z1T6_9ACTN</name>
<keyword evidence="3 11" id="KW-0436">Ligase</keyword>
<feature type="binding site" evidence="11">
    <location>
        <position position="169"/>
    </location>
    <ligand>
        <name>L-tyrosine</name>
        <dbReference type="ChEBI" id="CHEBI:58315"/>
    </ligand>
</feature>
<dbReference type="PANTHER" id="PTHR11766:SF0">
    <property type="entry name" value="TYROSINE--TRNA LIGASE, MITOCHONDRIAL"/>
    <property type="match status" value="1"/>
</dbReference>
<gene>
    <name evidence="11" type="primary">tyrS</name>
    <name evidence="14" type="ORF">D5H78_05245</name>
</gene>
<dbReference type="InterPro" id="IPR036986">
    <property type="entry name" value="S4_RNA-bd_sf"/>
</dbReference>
<dbReference type="Pfam" id="PF22421">
    <property type="entry name" value="SYY_C-terminal"/>
    <property type="match status" value="1"/>
</dbReference>
<dbReference type="FunFam" id="1.10.240.10:FF:000001">
    <property type="entry name" value="Tyrosine--tRNA ligase"/>
    <property type="match status" value="1"/>
</dbReference>